<accession>S8F3X4</accession>
<dbReference type="Proteomes" id="UP000015241">
    <property type="component" value="Unassembled WGS sequence"/>
</dbReference>
<dbReference type="AlphaFoldDB" id="S8F3X4"/>
<dbReference type="OrthoDB" id="10000533at2759"/>
<sequence>MRVLIIGASGFVGLPIAQALVRAGHIVYGVTRSESKTRMLAGEEIIPIVAQTSDPSPWLPVIATLDVVIEAVGGFDLEKLSPPILNAVSDAATRYRPAHAPKLTYIYTSGTHCHGHNPELVSDTTPITHPSEVSAWRPAFERAVANHPVLNGIVIRPAILYGRSGSHVALMFHAARKGEKLKWYGAPGARWSLIHPDDLGEMYRLAVEKSAILGGLIFDVANDFTESVDDLLQRVVEVSGASGYEYVEPQNAFERALASTMRVRPYLARSLLGWQPRKAGLADHMGIYYNSWKASLDDPLVQARL</sequence>
<keyword evidence="1" id="KW-0732">Signal</keyword>
<dbReference type="GO" id="GO:0004029">
    <property type="term" value="F:aldehyde dehydrogenase (NAD+) activity"/>
    <property type="evidence" value="ECO:0007669"/>
    <property type="project" value="TreeGrafter"/>
</dbReference>
<feature type="signal peptide" evidence="1">
    <location>
        <begin position="1"/>
        <end position="19"/>
    </location>
</feature>
<feature type="chain" id="PRO_5004550746" evidence="1">
    <location>
        <begin position="20"/>
        <end position="305"/>
    </location>
</feature>
<dbReference type="HOGENOM" id="CLU_007383_12_3_1"/>
<dbReference type="Pfam" id="PF01370">
    <property type="entry name" value="Epimerase"/>
    <property type="match status" value="1"/>
</dbReference>
<keyword evidence="4" id="KW-1185">Reference proteome</keyword>
<feature type="domain" description="NAD-dependent epimerase/dehydratase" evidence="2">
    <location>
        <begin position="3"/>
        <end position="210"/>
    </location>
</feature>
<dbReference type="PANTHER" id="PTHR48079">
    <property type="entry name" value="PROTEIN YEEZ"/>
    <property type="match status" value="1"/>
</dbReference>
<dbReference type="EMBL" id="KE504263">
    <property type="protein sequence ID" value="EPS93644.1"/>
    <property type="molecule type" value="Genomic_DNA"/>
</dbReference>
<reference evidence="3 4" key="1">
    <citation type="journal article" date="2012" name="Science">
        <title>The Paleozoic origin of enzymatic lignin decomposition reconstructed from 31 fungal genomes.</title>
        <authorList>
            <person name="Floudas D."/>
            <person name="Binder M."/>
            <person name="Riley R."/>
            <person name="Barry K."/>
            <person name="Blanchette R.A."/>
            <person name="Henrissat B."/>
            <person name="Martinez A.T."/>
            <person name="Otillar R."/>
            <person name="Spatafora J.W."/>
            <person name="Yadav J.S."/>
            <person name="Aerts A."/>
            <person name="Benoit I."/>
            <person name="Boyd A."/>
            <person name="Carlson A."/>
            <person name="Copeland A."/>
            <person name="Coutinho P.M."/>
            <person name="de Vries R.P."/>
            <person name="Ferreira P."/>
            <person name="Findley K."/>
            <person name="Foster B."/>
            <person name="Gaskell J."/>
            <person name="Glotzer D."/>
            <person name="Gorecki P."/>
            <person name="Heitman J."/>
            <person name="Hesse C."/>
            <person name="Hori C."/>
            <person name="Igarashi K."/>
            <person name="Jurgens J.A."/>
            <person name="Kallen N."/>
            <person name="Kersten P."/>
            <person name="Kohler A."/>
            <person name="Kuees U."/>
            <person name="Kumar T.K.A."/>
            <person name="Kuo A."/>
            <person name="LaButti K."/>
            <person name="Larrondo L.F."/>
            <person name="Lindquist E."/>
            <person name="Ling A."/>
            <person name="Lombard V."/>
            <person name="Lucas S."/>
            <person name="Lundell T."/>
            <person name="Martin R."/>
            <person name="McLaughlin D.J."/>
            <person name="Morgenstern I."/>
            <person name="Morin E."/>
            <person name="Murat C."/>
            <person name="Nagy L.G."/>
            <person name="Nolan M."/>
            <person name="Ohm R.A."/>
            <person name="Patyshakuliyeva A."/>
            <person name="Rokas A."/>
            <person name="Ruiz-Duenas F.J."/>
            <person name="Sabat G."/>
            <person name="Salamov A."/>
            <person name="Samejima M."/>
            <person name="Schmutz J."/>
            <person name="Slot J.C."/>
            <person name="St John F."/>
            <person name="Stenlid J."/>
            <person name="Sun H."/>
            <person name="Sun S."/>
            <person name="Syed K."/>
            <person name="Tsang A."/>
            <person name="Wiebenga A."/>
            <person name="Young D."/>
            <person name="Pisabarro A."/>
            <person name="Eastwood D.C."/>
            <person name="Martin F."/>
            <person name="Cullen D."/>
            <person name="Grigoriev I.V."/>
            <person name="Hibbett D.S."/>
        </authorList>
    </citation>
    <scope>NUCLEOTIDE SEQUENCE</scope>
    <source>
        <strain evidence="4">FP-58527</strain>
    </source>
</reference>
<dbReference type="STRING" id="743788.S8F3X4"/>
<organism evidence="3 4">
    <name type="scientific">Fomitopsis schrenkii</name>
    <name type="common">Brown rot fungus</name>
    <dbReference type="NCBI Taxonomy" id="2126942"/>
    <lineage>
        <taxon>Eukaryota</taxon>
        <taxon>Fungi</taxon>
        <taxon>Dikarya</taxon>
        <taxon>Basidiomycota</taxon>
        <taxon>Agaricomycotina</taxon>
        <taxon>Agaricomycetes</taxon>
        <taxon>Polyporales</taxon>
        <taxon>Fomitopsis</taxon>
    </lineage>
</organism>
<name>S8F3X4_FOMSC</name>
<dbReference type="InterPro" id="IPR036291">
    <property type="entry name" value="NAD(P)-bd_dom_sf"/>
</dbReference>
<dbReference type="InParanoid" id="S8F3X4"/>
<evidence type="ECO:0000313" key="4">
    <source>
        <dbReference type="Proteomes" id="UP000015241"/>
    </source>
</evidence>
<dbReference type="PANTHER" id="PTHR48079:SF3">
    <property type="entry name" value="NAD-DEPENDENT EPIMERASE_DEHYDRATASE DOMAIN-CONTAINING PROTEIN"/>
    <property type="match status" value="1"/>
</dbReference>
<dbReference type="eggNOG" id="ENOG502S1RM">
    <property type="taxonomic scope" value="Eukaryota"/>
</dbReference>
<dbReference type="GO" id="GO:0005737">
    <property type="term" value="C:cytoplasm"/>
    <property type="evidence" value="ECO:0007669"/>
    <property type="project" value="TreeGrafter"/>
</dbReference>
<gene>
    <name evidence="3" type="ORF">FOMPIDRAFT_131002</name>
</gene>
<dbReference type="InterPro" id="IPR051783">
    <property type="entry name" value="NAD(P)-dependent_oxidoreduct"/>
</dbReference>
<dbReference type="Gene3D" id="3.40.50.720">
    <property type="entry name" value="NAD(P)-binding Rossmann-like Domain"/>
    <property type="match status" value="1"/>
</dbReference>
<evidence type="ECO:0000259" key="2">
    <source>
        <dbReference type="Pfam" id="PF01370"/>
    </source>
</evidence>
<evidence type="ECO:0000256" key="1">
    <source>
        <dbReference type="SAM" id="SignalP"/>
    </source>
</evidence>
<evidence type="ECO:0000313" key="3">
    <source>
        <dbReference type="EMBL" id="EPS93644.1"/>
    </source>
</evidence>
<protein>
    <submittedName>
        <fullName evidence="3">NAD-binding protein</fullName>
    </submittedName>
</protein>
<dbReference type="InterPro" id="IPR001509">
    <property type="entry name" value="Epimerase_deHydtase"/>
</dbReference>
<proteinExistence type="predicted"/>
<dbReference type="SUPFAM" id="SSF51735">
    <property type="entry name" value="NAD(P)-binding Rossmann-fold domains"/>
    <property type="match status" value="1"/>
</dbReference>